<evidence type="ECO:0000256" key="2">
    <source>
        <dbReference type="ARBA" id="ARBA00022679"/>
    </source>
</evidence>
<proteinExistence type="predicted"/>
<dbReference type="SUPFAM" id="SSF53335">
    <property type="entry name" value="S-adenosyl-L-methionine-dependent methyltransferases"/>
    <property type="match status" value="1"/>
</dbReference>
<reference evidence="4" key="1">
    <citation type="journal article" date="2020" name="Stud. Mycol.">
        <title>101 Dothideomycetes genomes: a test case for predicting lifestyles and emergence of pathogens.</title>
        <authorList>
            <person name="Haridas S."/>
            <person name="Albert R."/>
            <person name="Binder M."/>
            <person name="Bloem J."/>
            <person name="Labutti K."/>
            <person name="Salamov A."/>
            <person name="Andreopoulos B."/>
            <person name="Baker S."/>
            <person name="Barry K."/>
            <person name="Bills G."/>
            <person name="Bluhm B."/>
            <person name="Cannon C."/>
            <person name="Castanera R."/>
            <person name="Culley D."/>
            <person name="Daum C."/>
            <person name="Ezra D."/>
            <person name="Gonzalez J."/>
            <person name="Henrissat B."/>
            <person name="Kuo A."/>
            <person name="Liang C."/>
            <person name="Lipzen A."/>
            <person name="Lutzoni F."/>
            <person name="Magnuson J."/>
            <person name="Mondo S."/>
            <person name="Nolan M."/>
            <person name="Ohm R."/>
            <person name="Pangilinan J."/>
            <person name="Park H.-J."/>
            <person name="Ramirez L."/>
            <person name="Alfaro M."/>
            <person name="Sun H."/>
            <person name="Tritt A."/>
            <person name="Yoshinaga Y."/>
            <person name="Zwiers L.-H."/>
            <person name="Turgeon B."/>
            <person name="Goodwin S."/>
            <person name="Spatafora J."/>
            <person name="Crous P."/>
            <person name="Grigoriev I."/>
        </authorList>
    </citation>
    <scope>NUCLEOTIDE SEQUENCE</scope>
    <source>
        <strain evidence="4">CBS 122681</strain>
    </source>
</reference>
<evidence type="ECO:0000256" key="1">
    <source>
        <dbReference type="ARBA" id="ARBA00022603"/>
    </source>
</evidence>
<dbReference type="EMBL" id="MU004330">
    <property type="protein sequence ID" value="KAF2656969.1"/>
    <property type="molecule type" value="Genomic_DNA"/>
</dbReference>
<dbReference type="Gene3D" id="3.40.50.150">
    <property type="entry name" value="Vaccinia Virus protein VP39"/>
    <property type="match status" value="1"/>
</dbReference>
<evidence type="ECO:0000313" key="4">
    <source>
        <dbReference type="EMBL" id="KAF2656969.1"/>
    </source>
</evidence>
<dbReference type="PANTHER" id="PTHR43861">
    <property type="entry name" value="TRANS-ACONITATE 2-METHYLTRANSFERASE-RELATED"/>
    <property type="match status" value="1"/>
</dbReference>
<gene>
    <name evidence="4" type="ORF">K491DRAFT_703711</name>
</gene>
<accession>A0A6A6TAH5</accession>
<dbReference type="Proteomes" id="UP000799324">
    <property type="component" value="Unassembled WGS sequence"/>
</dbReference>
<dbReference type="PANTHER" id="PTHR43861:SF1">
    <property type="entry name" value="TRANS-ACONITATE 2-METHYLTRANSFERASE"/>
    <property type="match status" value="1"/>
</dbReference>
<dbReference type="InterPro" id="IPR029063">
    <property type="entry name" value="SAM-dependent_MTases_sf"/>
</dbReference>
<dbReference type="Pfam" id="PF13649">
    <property type="entry name" value="Methyltransf_25"/>
    <property type="match status" value="1"/>
</dbReference>
<dbReference type="GO" id="GO:0032259">
    <property type="term" value="P:methylation"/>
    <property type="evidence" value="ECO:0007669"/>
    <property type="project" value="UniProtKB-KW"/>
</dbReference>
<keyword evidence="1 4" id="KW-0489">Methyltransferase</keyword>
<sequence>MASGNRTGTASASQTTQYDSIGIKYNSMHDLPAVLPEKPSVLAALGNIKGARCLDLACGTGRYTHLLSTLGATSVTGYDISPAMIAGAQSTYPPSEYPTLSFAVADCSKPLPPQPHPYDVIFAGWFLNYAASLSQLTSMFRVIASNLAPGGRFVGITTNVLDPRMTEPKTDFYGVDVEIVEGDYVDPENGERLGIKARVVAHTQFEIRFEVYQFERGVYERAAKEAGVRLEWKVPVLPDENGGEREGEKRGEGYWDRWAERATFVIVEAVHA</sequence>
<dbReference type="InterPro" id="IPR041698">
    <property type="entry name" value="Methyltransf_25"/>
</dbReference>
<keyword evidence="2 4" id="KW-0808">Transferase</keyword>
<protein>
    <submittedName>
        <fullName evidence="4">S-adenosyl-L-methionine-dependent methyltransferase</fullName>
    </submittedName>
</protein>
<dbReference type="AlphaFoldDB" id="A0A6A6TAH5"/>
<organism evidence="4 5">
    <name type="scientific">Lophiostoma macrostomum CBS 122681</name>
    <dbReference type="NCBI Taxonomy" id="1314788"/>
    <lineage>
        <taxon>Eukaryota</taxon>
        <taxon>Fungi</taxon>
        <taxon>Dikarya</taxon>
        <taxon>Ascomycota</taxon>
        <taxon>Pezizomycotina</taxon>
        <taxon>Dothideomycetes</taxon>
        <taxon>Pleosporomycetidae</taxon>
        <taxon>Pleosporales</taxon>
        <taxon>Lophiostomataceae</taxon>
        <taxon>Lophiostoma</taxon>
    </lineage>
</organism>
<feature type="domain" description="Methyltransferase" evidence="3">
    <location>
        <begin position="54"/>
        <end position="151"/>
    </location>
</feature>
<keyword evidence="5" id="KW-1185">Reference proteome</keyword>
<evidence type="ECO:0000259" key="3">
    <source>
        <dbReference type="Pfam" id="PF13649"/>
    </source>
</evidence>
<name>A0A6A6TAH5_9PLEO</name>
<dbReference type="GO" id="GO:0008168">
    <property type="term" value="F:methyltransferase activity"/>
    <property type="evidence" value="ECO:0007669"/>
    <property type="project" value="UniProtKB-KW"/>
</dbReference>
<dbReference type="OrthoDB" id="3647at2759"/>
<evidence type="ECO:0000313" key="5">
    <source>
        <dbReference type="Proteomes" id="UP000799324"/>
    </source>
</evidence>
<dbReference type="CDD" id="cd02440">
    <property type="entry name" value="AdoMet_MTases"/>
    <property type="match status" value="1"/>
</dbReference>